<dbReference type="RefSeq" id="WP_253886445.1">
    <property type="nucleotide sequence ID" value="NZ_BAAAVB010000012.1"/>
</dbReference>
<dbReference type="Proteomes" id="UP001205185">
    <property type="component" value="Unassembled WGS sequence"/>
</dbReference>
<accession>A0ABT1IA66</accession>
<gene>
    <name evidence="1" type="ORF">LV75_001925</name>
</gene>
<reference evidence="1 2" key="1">
    <citation type="submission" date="2022-06" db="EMBL/GenBank/DDBJ databases">
        <title>Genomic Encyclopedia of Archaeal and Bacterial Type Strains, Phase II (KMG-II): from individual species to whole genera.</title>
        <authorList>
            <person name="Goeker M."/>
        </authorList>
    </citation>
    <scope>NUCLEOTIDE SEQUENCE [LARGE SCALE GENOMIC DNA]</scope>
    <source>
        <strain evidence="1 2">DSM 44255</strain>
    </source>
</reference>
<proteinExistence type="predicted"/>
<sequence>MFAPLDAARVERLKTAYSVRNLDRCASLSLVHHSDHQPRHGDLVLAEVTKVGYHQVLELTDGRKAKLYVGDEILVAYGARYAPDHFEAELPDDLGACDLVAAGGVLGKVRSRNAAVSAPTTVRPLGLVGDHAGHVINVSDLALGAPLAALRKPPTFVVVGTSMNSGKTTTCASLVHGLSRSGLRVGAAKLTGTAAGGDPWLFRDSGAVAALDFTDAGMATTFRIPLERLVSSSLLLHGHLMARGVDAIVLEIADGLLQAETAQLLDRPEIRRITSGVLFAAADSSGALYGVQRLRAGGHPVLAVSGLLTASPLAVREAQAGLDVPVYGPLDLQSPALAGELLRRAIAEAAEATQLVDHGVDEVLA</sequence>
<evidence type="ECO:0000313" key="1">
    <source>
        <dbReference type="EMBL" id="MCP2269436.1"/>
    </source>
</evidence>
<organism evidence="1 2">
    <name type="scientific">Actinokineospora diospyrosa</name>
    <dbReference type="NCBI Taxonomy" id="103728"/>
    <lineage>
        <taxon>Bacteria</taxon>
        <taxon>Bacillati</taxon>
        <taxon>Actinomycetota</taxon>
        <taxon>Actinomycetes</taxon>
        <taxon>Pseudonocardiales</taxon>
        <taxon>Pseudonocardiaceae</taxon>
        <taxon>Actinokineospora</taxon>
    </lineage>
</organism>
<dbReference type="InterPro" id="IPR027417">
    <property type="entry name" value="P-loop_NTPase"/>
</dbReference>
<keyword evidence="2" id="KW-1185">Reference proteome</keyword>
<dbReference type="SUPFAM" id="SSF52540">
    <property type="entry name" value="P-loop containing nucleoside triphosphate hydrolases"/>
    <property type="match status" value="1"/>
</dbReference>
<name>A0ABT1IA66_9PSEU</name>
<protein>
    <submittedName>
        <fullName evidence="1">Molybdopterin guanine dinucleotide synthesis protein B</fullName>
    </submittedName>
</protein>
<comment type="caution">
    <text evidence="1">The sequence shown here is derived from an EMBL/GenBank/DDBJ whole genome shotgun (WGS) entry which is preliminary data.</text>
</comment>
<dbReference type="EMBL" id="JAMTCO010000005">
    <property type="protein sequence ID" value="MCP2269436.1"/>
    <property type="molecule type" value="Genomic_DNA"/>
</dbReference>
<evidence type="ECO:0000313" key="2">
    <source>
        <dbReference type="Proteomes" id="UP001205185"/>
    </source>
</evidence>
<dbReference type="Gene3D" id="3.40.50.300">
    <property type="entry name" value="P-loop containing nucleotide triphosphate hydrolases"/>
    <property type="match status" value="1"/>
</dbReference>